<name>A0A923E359_9ACTO</name>
<evidence type="ECO:0000256" key="2">
    <source>
        <dbReference type="ARBA" id="ARBA00022840"/>
    </source>
</evidence>
<dbReference type="InterPro" id="IPR003439">
    <property type="entry name" value="ABC_transporter-like_ATP-bd"/>
</dbReference>
<dbReference type="GO" id="GO:0022857">
    <property type="term" value="F:transmembrane transporter activity"/>
    <property type="evidence" value="ECO:0007669"/>
    <property type="project" value="TreeGrafter"/>
</dbReference>
<proteinExistence type="predicted"/>
<dbReference type="Gene3D" id="3.40.50.300">
    <property type="entry name" value="P-loop containing nucleotide triphosphate hydrolases"/>
    <property type="match status" value="1"/>
</dbReference>
<feature type="domain" description="ABC transporter" evidence="3">
    <location>
        <begin position="1"/>
        <end position="220"/>
    </location>
</feature>
<dbReference type="PROSITE" id="PS00211">
    <property type="entry name" value="ABC_TRANSPORTER_1"/>
    <property type="match status" value="1"/>
</dbReference>
<accession>A0A923E359</accession>
<dbReference type="RefSeq" id="WP_407822383.1">
    <property type="nucleotide sequence ID" value="NZ_JACHMK010000001.1"/>
</dbReference>
<dbReference type="GO" id="GO:0005886">
    <property type="term" value="C:plasma membrane"/>
    <property type="evidence" value="ECO:0007669"/>
    <property type="project" value="TreeGrafter"/>
</dbReference>
<dbReference type="GO" id="GO:0016887">
    <property type="term" value="F:ATP hydrolysis activity"/>
    <property type="evidence" value="ECO:0007669"/>
    <property type="project" value="InterPro"/>
</dbReference>
<dbReference type="InterPro" id="IPR027417">
    <property type="entry name" value="P-loop_NTPase"/>
</dbReference>
<dbReference type="InterPro" id="IPR017871">
    <property type="entry name" value="ABC_transporter-like_CS"/>
</dbReference>
<keyword evidence="1" id="KW-0547">Nucleotide-binding</keyword>
<dbReference type="InterPro" id="IPR003593">
    <property type="entry name" value="AAA+_ATPase"/>
</dbReference>
<evidence type="ECO:0000313" key="4">
    <source>
        <dbReference type="EMBL" id="MBB6333977.1"/>
    </source>
</evidence>
<dbReference type="SUPFAM" id="SSF52540">
    <property type="entry name" value="P-loop containing nucleoside triphosphate hydrolases"/>
    <property type="match status" value="1"/>
</dbReference>
<dbReference type="PANTHER" id="PTHR24220">
    <property type="entry name" value="IMPORT ATP-BINDING PROTEIN"/>
    <property type="match status" value="1"/>
</dbReference>
<dbReference type="PROSITE" id="PS50893">
    <property type="entry name" value="ABC_TRANSPORTER_2"/>
    <property type="match status" value="1"/>
</dbReference>
<evidence type="ECO:0000256" key="1">
    <source>
        <dbReference type="ARBA" id="ARBA00022741"/>
    </source>
</evidence>
<dbReference type="Proteomes" id="UP000617426">
    <property type="component" value="Unassembled WGS sequence"/>
</dbReference>
<reference evidence="4" key="1">
    <citation type="submission" date="2020-08" db="EMBL/GenBank/DDBJ databases">
        <title>Sequencing the genomes of 1000 actinobacteria strains.</title>
        <authorList>
            <person name="Klenk H.-P."/>
        </authorList>
    </citation>
    <scope>NUCLEOTIDE SEQUENCE</scope>
    <source>
        <strain evidence="4">DSM 10695</strain>
    </source>
</reference>
<sequence length="220" mass="23178">MRAQELRKDYQRAGRRGGLFTAVQPLDLELAPSELVVVRGRSGSGKSTLLAMLAGMLVPTSGRVLLGEEDVYALDEAALSRLRNERIGVIPQGNSALRSLSVLENVMLPSIIRGGEASRARAEELLDELGIAPLADSAPTELSGGELRRAAVARALLLGPETLLADEPTAGLDSANARVVLEAIRRAADAGAAVLLVSHEDEALPFADRVLAMEDGALRA</sequence>
<evidence type="ECO:0000259" key="3">
    <source>
        <dbReference type="PROSITE" id="PS50893"/>
    </source>
</evidence>
<protein>
    <submittedName>
        <fullName evidence="4">ABC transport system ATP-binding protein</fullName>
    </submittedName>
</protein>
<dbReference type="SMART" id="SM00382">
    <property type="entry name" value="AAA"/>
    <property type="match status" value="1"/>
</dbReference>
<dbReference type="AlphaFoldDB" id="A0A923E359"/>
<comment type="caution">
    <text evidence="4">The sequence shown here is derived from an EMBL/GenBank/DDBJ whole genome shotgun (WGS) entry which is preliminary data.</text>
</comment>
<organism evidence="4 5">
    <name type="scientific">Schaalia hyovaginalis</name>
    <dbReference type="NCBI Taxonomy" id="29316"/>
    <lineage>
        <taxon>Bacteria</taxon>
        <taxon>Bacillati</taxon>
        <taxon>Actinomycetota</taxon>
        <taxon>Actinomycetes</taxon>
        <taxon>Actinomycetales</taxon>
        <taxon>Actinomycetaceae</taxon>
        <taxon>Schaalia</taxon>
    </lineage>
</organism>
<dbReference type="Pfam" id="PF00005">
    <property type="entry name" value="ABC_tran"/>
    <property type="match status" value="1"/>
</dbReference>
<keyword evidence="2 4" id="KW-0067">ATP-binding</keyword>
<dbReference type="GO" id="GO:0005524">
    <property type="term" value="F:ATP binding"/>
    <property type="evidence" value="ECO:0007669"/>
    <property type="project" value="UniProtKB-KW"/>
</dbReference>
<keyword evidence="5" id="KW-1185">Reference proteome</keyword>
<dbReference type="InterPro" id="IPR015854">
    <property type="entry name" value="ABC_transpr_LolD-like"/>
</dbReference>
<evidence type="ECO:0000313" key="5">
    <source>
        <dbReference type="Proteomes" id="UP000617426"/>
    </source>
</evidence>
<dbReference type="EMBL" id="JACHMK010000001">
    <property type="protein sequence ID" value="MBB6333977.1"/>
    <property type="molecule type" value="Genomic_DNA"/>
</dbReference>
<gene>
    <name evidence="4" type="ORF">HD592_000542</name>
</gene>